<organism evidence="1 2">
    <name type="scientific">Curtobacterium aetherium</name>
    <dbReference type="NCBI Taxonomy" id="2841594"/>
    <lineage>
        <taxon>Bacteria</taxon>
        <taxon>Bacillati</taxon>
        <taxon>Actinomycetota</taxon>
        <taxon>Actinomycetes</taxon>
        <taxon>Micrococcales</taxon>
        <taxon>Microbacteriaceae</taxon>
        <taxon>Curtobacterium</taxon>
    </lineage>
</organism>
<proteinExistence type="predicted"/>
<gene>
    <name evidence="1" type="ORF">KM842_05825</name>
</gene>
<keyword evidence="2" id="KW-1185">Reference proteome</keyword>
<reference evidence="1" key="1">
    <citation type="submission" date="2021-06" db="EMBL/GenBank/DDBJ databases">
        <authorList>
            <person name="Ellington A.J."/>
            <person name="Bryan N.C."/>
            <person name="Christner B.C."/>
            <person name="Reisch C.R."/>
        </authorList>
    </citation>
    <scope>NUCLEOTIDE SEQUENCE</scope>
    <source>
        <strain evidence="1">L6-1</strain>
    </source>
</reference>
<evidence type="ECO:0000313" key="2">
    <source>
        <dbReference type="Proteomes" id="UP000681794"/>
    </source>
</evidence>
<dbReference type="EMBL" id="CP076544">
    <property type="protein sequence ID" value="QWS34653.1"/>
    <property type="molecule type" value="Genomic_DNA"/>
</dbReference>
<evidence type="ECO:0000313" key="1">
    <source>
        <dbReference type="EMBL" id="QWS34653.1"/>
    </source>
</evidence>
<accession>A0ACD1E6T4</accession>
<sequence>MLRLFTLDLVRNEDVYVELDDILESLYLPELHWTAEDMFVNVSPGSGLEIRELERVSGRRSLPNPVLDPATFTRLVAATVQFIEGEFIGFEEADVGQLDKAVIVIDVVDGAWWTVILDLDRVGVQDRFTSIFGEGTPTTAMSRRPHDAWRKTRGRLRLDREHPSAVARRGQRFPWTATEADLTSTSLERHQEGRDRARSRQRHQPGVLTCKKSSFSRPWTASCSRLSSGAKWNDRSSSRTVTMH</sequence>
<name>A0ACD1E6T4_9MICO</name>
<dbReference type="Proteomes" id="UP000681794">
    <property type="component" value="Chromosome"/>
</dbReference>
<protein>
    <submittedName>
        <fullName evidence="1">Uncharacterized protein</fullName>
    </submittedName>
</protein>